<sequence>MSDSNEVKKLQTRARGMLPGVAGICMFMLVMTTLNAFAALRGTFGQGRGKYGVLAICTLLAAGIFGLLRLTRWGWALVLAGCLTLFLGNMVYFRQTHAAPFVVQGLFALVFFLYLVRTEVRERLH</sequence>
<reference evidence="2 3" key="1">
    <citation type="submission" date="2019-02" db="EMBL/GenBank/DDBJ databases">
        <title>Genomic Encyclopedia of Archaeal and Bacterial Type Strains, Phase II (KMG-II): from individual species to whole genera.</title>
        <authorList>
            <person name="Goeker M."/>
        </authorList>
    </citation>
    <scope>NUCLEOTIDE SEQUENCE [LARGE SCALE GENOMIC DNA]</scope>
    <source>
        <strain evidence="2 3">DSM 18101</strain>
    </source>
</reference>
<dbReference type="AlphaFoldDB" id="A0A4Q7YWL1"/>
<feature type="transmembrane region" description="Helical" evidence="1">
    <location>
        <begin position="51"/>
        <end position="68"/>
    </location>
</feature>
<dbReference type="OrthoDB" id="117249at2"/>
<proteinExistence type="predicted"/>
<organism evidence="2 3">
    <name type="scientific">Edaphobacter modestus</name>
    <dbReference type="NCBI Taxonomy" id="388466"/>
    <lineage>
        <taxon>Bacteria</taxon>
        <taxon>Pseudomonadati</taxon>
        <taxon>Acidobacteriota</taxon>
        <taxon>Terriglobia</taxon>
        <taxon>Terriglobales</taxon>
        <taxon>Acidobacteriaceae</taxon>
        <taxon>Edaphobacter</taxon>
    </lineage>
</organism>
<name>A0A4Q7YWL1_9BACT</name>
<keyword evidence="1" id="KW-0472">Membrane</keyword>
<dbReference type="RefSeq" id="WP_130419405.1">
    <property type="nucleotide sequence ID" value="NZ_SHKW01000001.1"/>
</dbReference>
<comment type="caution">
    <text evidence="2">The sequence shown here is derived from an EMBL/GenBank/DDBJ whole genome shotgun (WGS) entry which is preliminary data.</text>
</comment>
<dbReference type="EMBL" id="SHKW01000001">
    <property type="protein sequence ID" value="RZU41493.1"/>
    <property type="molecule type" value="Genomic_DNA"/>
</dbReference>
<gene>
    <name evidence="2" type="ORF">BDD14_3016</name>
</gene>
<keyword evidence="1" id="KW-1133">Transmembrane helix</keyword>
<feature type="transmembrane region" description="Helical" evidence="1">
    <location>
        <begin position="75"/>
        <end position="92"/>
    </location>
</feature>
<evidence type="ECO:0000256" key="1">
    <source>
        <dbReference type="SAM" id="Phobius"/>
    </source>
</evidence>
<protein>
    <submittedName>
        <fullName evidence="2">Uncharacterized protein</fullName>
    </submittedName>
</protein>
<evidence type="ECO:0000313" key="3">
    <source>
        <dbReference type="Proteomes" id="UP000292958"/>
    </source>
</evidence>
<feature type="transmembrane region" description="Helical" evidence="1">
    <location>
        <begin position="98"/>
        <end position="116"/>
    </location>
</feature>
<keyword evidence="3" id="KW-1185">Reference proteome</keyword>
<accession>A0A4Q7YWL1</accession>
<feature type="transmembrane region" description="Helical" evidence="1">
    <location>
        <begin position="21"/>
        <end position="39"/>
    </location>
</feature>
<keyword evidence="1" id="KW-0812">Transmembrane</keyword>
<evidence type="ECO:0000313" key="2">
    <source>
        <dbReference type="EMBL" id="RZU41493.1"/>
    </source>
</evidence>
<dbReference type="Proteomes" id="UP000292958">
    <property type="component" value="Unassembled WGS sequence"/>
</dbReference>